<dbReference type="GO" id="GO:0046872">
    <property type="term" value="F:metal ion binding"/>
    <property type="evidence" value="ECO:0007669"/>
    <property type="project" value="UniProtKB-KW"/>
</dbReference>
<dbReference type="GO" id="GO:0009228">
    <property type="term" value="P:thiamine biosynthetic process"/>
    <property type="evidence" value="ECO:0007669"/>
    <property type="project" value="UniProtKB-KW"/>
</dbReference>
<proteinExistence type="inferred from homology"/>
<comment type="catalytic activity">
    <reaction evidence="11">
        <text>N(6)-(pyridoxal phosphate)-L-lysyl-[4-amino-5-hydroxymethyl-2-methylpyrimidine phosphate synthase] + L-histidyl-[4-amino-5-hydroxymethyl-2-methylpyrimidine phosphate synthase] + 2 Fe(3+) + 4 H2O = L-lysyl-[4-amino-5-hydroxymethyl-2-methylpyrimidine phosphate synthase] + (2S)-2-amino-5-hydroxy-4-oxopentanoyl-[4-amino-5-hydroxymethyl-2-methylpyrimidine phosphate synthase] + 4-amino-2-methyl-5-(phosphooxymethyl)pyrimidine + 3-oxopropanoate + 2 Fe(2+) + 2 H(+)</text>
        <dbReference type="Rhea" id="RHEA:65756"/>
        <dbReference type="Rhea" id="RHEA-COMP:16892"/>
        <dbReference type="Rhea" id="RHEA-COMP:16893"/>
        <dbReference type="Rhea" id="RHEA-COMP:16894"/>
        <dbReference type="Rhea" id="RHEA-COMP:16895"/>
        <dbReference type="ChEBI" id="CHEBI:15377"/>
        <dbReference type="ChEBI" id="CHEBI:15378"/>
        <dbReference type="ChEBI" id="CHEBI:29033"/>
        <dbReference type="ChEBI" id="CHEBI:29034"/>
        <dbReference type="ChEBI" id="CHEBI:29969"/>
        <dbReference type="ChEBI" id="CHEBI:29979"/>
        <dbReference type="ChEBI" id="CHEBI:33190"/>
        <dbReference type="ChEBI" id="CHEBI:58354"/>
        <dbReference type="ChEBI" id="CHEBI:143915"/>
        <dbReference type="ChEBI" id="CHEBI:157692"/>
    </reaction>
    <physiologicalReaction direction="left-to-right" evidence="11">
        <dbReference type="Rhea" id="RHEA:65757"/>
    </physiologicalReaction>
</comment>
<dbReference type="Proteomes" id="UP000199473">
    <property type="component" value="Unassembled WGS sequence"/>
</dbReference>
<protein>
    <recommendedName>
        <fullName evidence="10">Thiamine pyrimidine synthase</fullName>
    </recommendedName>
</protein>
<dbReference type="InterPro" id="IPR027939">
    <property type="entry name" value="NMT1/THI5"/>
</dbReference>
<evidence type="ECO:0000256" key="2">
    <source>
        <dbReference type="ARBA" id="ARBA00004948"/>
    </source>
</evidence>
<evidence type="ECO:0000256" key="12">
    <source>
        <dbReference type="SAM" id="SignalP"/>
    </source>
</evidence>
<keyword evidence="5" id="KW-0808">Transferase</keyword>
<dbReference type="SUPFAM" id="SSF53850">
    <property type="entry name" value="Periplasmic binding protein-like II"/>
    <property type="match status" value="1"/>
</dbReference>
<gene>
    <name evidence="14" type="ORF">SAMN02745775_11848</name>
</gene>
<keyword evidence="15" id="KW-1185">Reference proteome</keyword>
<comment type="similarity">
    <text evidence="3">Belongs to the NMT1/THI5 family.</text>
</comment>
<keyword evidence="9" id="KW-0408">Iron</keyword>
<evidence type="ECO:0000256" key="1">
    <source>
        <dbReference type="ARBA" id="ARBA00003469"/>
    </source>
</evidence>
<dbReference type="AlphaFoldDB" id="A0A1I4ET45"/>
<evidence type="ECO:0000256" key="4">
    <source>
        <dbReference type="ARBA" id="ARBA00011738"/>
    </source>
</evidence>
<comment type="function">
    <text evidence="1">Responsible for the formation of the pyrimidine heterocycle in the thiamine biosynthesis pathway. Catalyzes the formation of hydroxymethylpyrimidine phosphate (HMP-P) from histidine and pyridoxal phosphate (PLP). The protein uses PLP and the active site histidine to form HMP-P, generating an inactive enzyme. The enzyme can only undergo a single turnover, which suggests it is a suicide enzyme.</text>
</comment>
<accession>A0A1I4ET45</accession>
<evidence type="ECO:0000256" key="5">
    <source>
        <dbReference type="ARBA" id="ARBA00022679"/>
    </source>
</evidence>
<evidence type="ECO:0000313" key="15">
    <source>
        <dbReference type="Proteomes" id="UP000199473"/>
    </source>
</evidence>
<keyword evidence="12" id="KW-0732">Signal</keyword>
<name>A0A1I4ET45_9PROT</name>
<reference evidence="14 15" key="1">
    <citation type="submission" date="2016-10" db="EMBL/GenBank/DDBJ databases">
        <authorList>
            <person name="de Groot N.N."/>
        </authorList>
    </citation>
    <scope>NUCLEOTIDE SEQUENCE [LARGE SCALE GENOMIC DNA]</scope>
    <source>
        <strain evidence="14 15">DSM 19981</strain>
    </source>
</reference>
<organism evidence="14 15">
    <name type="scientific">Falsiroseomonas stagni DSM 19981</name>
    <dbReference type="NCBI Taxonomy" id="1123062"/>
    <lineage>
        <taxon>Bacteria</taxon>
        <taxon>Pseudomonadati</taxon>
        <taxon>Pseudomonadota</taxon>
        <taxon>Alphaproteobacteria</taxon>
        <taxon>Acetobacterales</taxon>
        <taxon>Roseomonadaceae</taxon>
        <taxon>Falsiroseomonas</taxon>
    </lineage>
</organism>
<feature type="signal peptide" evidence="12">
    <location>
        <begin position="1"/>
        <end position="28"/>
    </location>
</feature>
<evidence type="ECO:0000256" key="3">
    <source>
        <dbReference type="ARBA" id="ARBA00009406"/>
    </source>
</evidence>
<evidence type="ECO:0000256" key="8">
    <source>
        <dbReference type="ARBA" id="ARBA00022977"/>
    </source>
</evidence>
<dbReference type="PANTHER" id="PTHR31528">
    <property type="entry name" value="4-AMINO-5-HYDROXYMETHYL-2-METHYLPYRIMIDINE PHOSPHATE SYNTHASE THI11-RELATED"/>
    <property type="match status" value="1"/>
</dbReference>
<evidence type="ECO:0000259" key="13">
    <source>
        <dbReference type="Pfam" id="PF09084"/>
    </source>
</evidence>
<dbReference type="OrthoDB" id="7374754at2"/>
<dbReference type="RefSeq" id="WP_092963058.1">
    <property type="nucleotide sequence ID" value="NZ_FOSQ01000018.1"/>
</dbReference>
<evidence type="ECO:0000256" key="7">
    <source>
        <dbReference type="ARBA" id="ARBA00022898"/>
    </source>
</evidence>
<evidence type="ECO:0000256" key="6">
    <source>
        <dbReference type="ARBA" id="ARBA00022723"/>
    </source>
</evidence>
<dbReference type="STRING" id="1123062.SAMN02745775_11848"/>
<dbReference type="Pfam" id="PF09084">
    <property type="entry name" value="NMT1"/>
    <property type="match status" value="1"/>
</dbReference>
<evidence type="ECO:0000256" key="11">
    <source>
        <dbReference type="ARBA" id="ARBA00048179"/>
    </source>
</evidence>
<dbReference type="GO" id="GO:0016740">
    <property type="term" value="F:transferase activity"/>
    <property type="evidence" value="ECO:0007669"/>
    <property type="project" value="UniProtKB-KW"/>
</dbReference>
<feature type="domain" description="SsuA/THI5-like" evidence="13">
    <location>
        <begin position="45"/>
        <end position="256"/>
    </location>
</feature>
<dbReference type="Gene3D" id="3.40.190.10">
    <property type="entry name" value="Periplasmic binding protein-like II"/>
    <property type="match status" value="2"/>
</dbReference>
<dbReference type="InterPro" id="IPR015168">
    <property type="entry name" value="SsuA/THI5"/>
</dbReference>
<evidence type="ECO:0000256" key="10">
    <source>
        <dbReference type="ARBA" id="ARBA00033171"/>
    </source>
</evidence>
<comment type="pathway">
    <text evidence="2">Cofactor biosynthesis; thiamine diphosphate biosynthesis.</text>
</comment>
<comment type="subunit">
    <text evidence="4">Homodimer.</text>
</comment>
<feature type="chain" id="PRO_5011630241" description="Thiamine pyrimidine synthase" evidence="12">
    <location>
        <begin position="29"/>
        <end position="339"/>
    </location>
</feature>
<sequence length="339" mass="36971">MIHFTPTRRLLLAGSATLALPSFRIASAQSPSRLTVALGYAPNVEMFGALYAVRAGFFAAEGLTVNAVPASTGVDQVQMVAAGRADIGIVGPEQIIAGAGRGEKFKIFAAQYQRSPVCMTARRDSGITNPSQLPGRPIAVKIPAQTFFELFMRKNGLRPDQVTVTPIGRTDVATIISGRVHAMITTFAFNEPRSIEMAGVPVNLMPLAQYGMNAQTNSYFTQERVFADPAKRDVLVRYLRAEAKAWQEYFKDPAAAAKWIIDQKFIDGLDLDQQVFLARGQADHMRSALTAERGLMWVDPAIYRETATNLQLSGVTSTVIDTDAMLSTEILERAGMPRI</sequence>
<keyword evidence="8" id="KW-0784">Thiamine biosynthesis</keyword>
<evidence type="ECO:0000256" key="9">
    <source>
        <dbReference type="ARBA" id="ARBA00023004"/>
    </source>
</evidence>
<keyword evidence="6" id="KW-0479">Metal-binding</keyword>
<keyword evidence="7" id="KW-0663">Pyridoxal phosphate</keyword>
<dbReference type="EMBL" id="FOSQ01000018">
    <property type="protein sequence ID" value="SFL08280.1"/>
    <property type="molecule type" value="Genomic_DNA"/>
</dbReference>
<evidence type="ECO:0000313" key="14">
    <source>
        <dbReference type="EMBL" id="SFL08280.1"/>
    </source>
</evidence>
<dbReference type="PANTHER" id="PTHR31528:SF1">
    <property type="entry name" value="4-AMINO-5-HYDROXYMETHYL-2-METHYLPYRIMIDINE PHOSPHATE SYNTHASE THI11-RELATED"/>
    <property type="match status" value="1"/>
</dbReference>